<sequence length="203" mass="23790">MEMRLENEFYGKIVIGHPGQTVNVAFDTAWSISWVLSSKCEIWKTVGCWFHNRYDHTKSSEWKKDNRPFIAEEGKYNMTGFYSYENISIAHSNVTAQSFVEMVDVPYTFIFNKVDGVLGLGLKIDDYDPFFYKLLRQKKIKDPLFSIYLNRDRQSNVGGNIMLGFVDEKHIHKTELKNKTIVPDKIKYLPVDAGQYWKFSMDR</sequence>
<dbReference type="EMBL" id="JANEYF010001112">
    <property type="protein sequence ID" value="KAJ8965971.1"/>
    <property type="molecule type" value="Genomic_DNA"/>
</dbReference>
<reference evidence="3" key="1">
    <citation type="journal article" date="2023" name="Insect Mol. Biol.">
        <title>Genome sequencing provides insights into the evolution of gene families encoding plant cell wall-degrading enzymes in longhorned beetles.</title>
        <authorList>
            <person name="Shin N.R."/>
            <person name="Okamura Y."/>
            <person name="Kirsch R."/>
            <person name="Pauchet Y."/>
        </authorList>
    </citation>
    <scope>NUCLEOTIDE SEQUENCE</scope>
    <source>
        <strain evidence="3">RBIC_L_NR</strain>
    </source>
</reference>
<dbReference type="Proteomes" id="UP001162156">
    <property type="component" value="Unassembled WGS sequence"/>
</dbReference>
<evidence type="ECO:0000313" key="3">
    <source>
        <dbReference type="EMBL" id="KAJ8965971.1"/>
    </source>
</evidence>
<evidence type="ECO:0000313" key="4">
    <source>
        <dbReference type="Proteomes" id="UP001162156"/>
    </source>
</evidence>
<gene>
    <name evidence="3" type="ORF">NQ314_003819</name>
</gene>
<protein>
    <recommendedName>
        <fullName evidence="2">Peptidase A1 domain-containing protein</fullName>
    </recommendedName>
</protein>
<proteinExistence type="inferred from homology"/>
<dbReference type="PANTHER" id="PTHR47966:SF51">
    <property type="entry name" value="BETA-SITE APP-CLEAVING ENZYME, ISOFORM A-RELATED"/>
    <property type="match status" value="1"/>
</dbReference>
<accession>A0AAV8ZMT1</accession>
<organism evidence="3 4">
    <name type="scientific">Rhamnusium bicolor</name>
    <dbReference type="NCBI Taxonomy" id="1586634"/>
    <lineage>
        <taxon>Eukaryota</taxon>
        <taxon>Metazoa</taxon>
        <taxon>Ecdysozoa</taxon>
        <taxon>Arthropoda</taxon>
        <taxon>Hexapoda</taxon>
        <taxon>Insecta</taxon>
        <taxon>Pterygota</taxon>
        <taxon>Neoptera</taxon>
        <taxon>Endopterygota</taxon>
        <taxon>Coleoptera</taxon>
        <taxon>Polyphaga</taxon>
        <taxon>Cucujiformia</taxon>
        <taxon>Chrysomeloidea</taxon>
        <taxon>Cerambycidae</taxon>
        <taxon>Lepturinae</taxon>
        <taxon>Rhagiini</taxon>
        <taxon>Rhamnusium</taxon>
    </lineage>
</organism>
<dbReference type="GO" id="GO:0004190">
    <property type="term" value="F:aspartic-type endopeptidase activity"/>
    <property type="evidence" value="ECO:0007669"/>
    <property type="project" value="InterPro"/>
</dbReference>
<dbReference type="PROSITE" id="PS51767">
    <property type="entry name" value="PEPTIDASE_A1"/>
    <property type="match status" value="1"/>
</dbReference>
<name>A0AAV8ZMT1_9CUCU</name>
<keyword evidence="4" id="KW-1185">Reference proteome</keyword>
<comment type="caution">
    <text evidence="3">The sequence shown here is derived from an EMBL/GenBank/DDBJ whole genome shotgun (WGS) entry which is preliminary data.</text>
</comment>
<evidence type="ECO:0000259" key="2">
    <source>
        <dbReference type="PROSITE" id="PS51767"/>
    </source>
</evidence>
<dbReference type="Gene3D" id="2.40.70.10">
    <property type="entry name" value="Acid Proteases"/>
    <property type="match status" value="1"/>
</dbReference>
<dbReference type="Pfam" id="PF00026">
    <property type="entry name" value="Asp"/>
    <property type="match status" value="1"/>
</dbReference>
<dbReference type="InterPro" id="IPR034164">
    <property type="entry name" value="Pepsin-like_dom"/>
</dbReference>
<dbReference type="InterPro" id="IPR001461">
    <property type="entry name" value="Aspartic_peptidase_A1"/>
</dbReference>
<dbReference type="GO" id="GO:0006508">
    <property type="term" value="P:proteolysis"/>
    <property type="evidence" value="ECO:0007669"/>
    <property type="project" value="InterPro"/>
</dbReference>
<dbReference type="GO" id="GO:0005764">
    <property type="term" value="C:lysosome"/>
    <property type="evidence" value="ECO:0007669"/>
    <property type="project" value="TreeGrafter"/>
</dbReference>
<dbReference type="PANTHER" id="PTHR47966">
    <property type="entry name" value="BETA-SITE APP-CLEAVING ENZYME, ISOFORM A-RELATED"/>
    <property type="match status" value="1"/>
</dbReference>
<dbReference type="InterPro" id="IPR033121">
    <property type="entry name" value="PEPTIDASE_A1"/>
</dbReference>
<dbReference type="CDD" id="cd05471">
    <property type="entry name" value="pepsin_like"/>
    <property type="match status" value="1"/>
</dbReference>
<dbReference type="FunFam" id="2.40.70.10:FF:000008">
    <property type="entry name" value="Cathepsin D"/>
    <property type="match status" value="1"/>
</dbReference>
<comment type="similarity">
    <text evidence="1">Belongs to the peptidase A1 family.</text>
</comment>
<dbReference type="AlphaFoldDB" id="A0AAV8ZMT1"/>
<dbReference type="InterPro" id="IPR021109">
    <property type="entry name" value="Peptidase_aspartic_dom_sf"/>
</dbReference>
<dbReference type="SUPFAM" id="SSF50630">
    <property type="entry name" value="Acid proteases"/>
    <property type="match status" value="1"/>
</dbReference>
<feature type="domain" description="Peptidase A1" evidence="2">
    <location>
        <begin position="9"/>
        <end position="203"/>
    </location>
</feature>
<evidence type="ECO:0000256" key="1">
    <source>
        <dbReference type="ARBA" id="ARBA00007447"/>
    </source>
</evidence>